<evidence type="ECO:0000313" key="2">
    <source>
        <dbReference type="Proteomes" id="UP001596548"/>
    </source>
</evidence>
<sequence>QQPPLILLSSQTHDQQAAASMLDTAPTTSQQVRLLMAAAVLDGDAEVARRVVTFLEDRRVLYSYRDMEDAVHCIRSVLAIREFLTNELAGRSVGRSLGTSLRAMRTGCRAFLEKAGPDGRVFREESGIGIHPFDVALGELRALFGMQLTLVVAAYDLDVEPDLRALMPPPLDDDGSPIDWLPGF</sequence>
<organism evidence="1 2">
    <name type="scientific">Paractinoplanes rhizophilus</name>
    <dbReference type="NCBI Taxonomy" id="1416877"/>
    <lineage>
        <taxon>Bacteria</taxon>
        <taxon>Bacillati</taxon>
        <taxon>Actinomycetota</taxon>
        <taxon>Actinomycetes</taxon>
        <taxon>Micromonosporales</taxon>
        <taxon>Micromonosporaceae</taxon>
        <taxon>Paractinoplanes</taxon>
    </lineage>
</organism>
<dbReference type="Pfam" id="PF20355">
    <property type="entry name" value="DUF6650"/>
    <property type="match status" value="1"/>
</dbReference>
<dbReference type="RefSeq" id="WP_378978305.1">
    <property type="nucleotide sequence ID" value="NZ_JBHTBJ010000094.1"/>
</dbReference>
<name>A0ABW2I5Y9_9ACTN</name>
<dbReference type="EMBL" id="JBHTBJ010000094">
    <property type="protein sequence ID" value="MFC7280223.1"/>
    <property type="molecule type" value="Genomic_DNA"/>
</dbReference>
<dbReference type="InterPro" id="IPR046592">
    <property type="entry name" value="DUF6650"/>
</dbReference>
<dbReference type="Proteomes" id="UP001596548">
    <property type="component" value="Unassembled WGS sequence"/>
</dbReference>
<gene>
    <name evidence="1" type="ORF">ACFQS1_40250</name>
</gene>
<feature type="non-terminal residue" evidence="1">
    <location>
        <position position="1"/>
    </location>
</feature>
<accession>A0ABW2I5Y9</accession>
<keyword evidence="2" id="KW-1185">Reference proteome</keyword>
<protein>
    <submittedName>
        <fullName evidence="1">DUF6650 family protein</fullName>
    </submittedName>
</protein>
<proteinExistence type="predicted"/>
<reference evidence="2" key="1">
    <citation type="journal article" date="2019" name="Int. J. Syst. Evol. Microbiol.">
        <title>The Global Catalogue of Microorganisms (GCM) 10K type strain sequencing project: providing services to taxonomists for standard genome sequencing and annotation.</title>
        <authorList>
            <consortium name="The Broad Institute Genomics Platform"/>
            <consortium name="The Broad Institute Genome Sequencing Center for Infectious Disease"/>
            <person name="Wu L."/>
            <person name="Ma J."/>
        </authorList>
    </citation>
    <scope>NUCLEOTIDE SEQUENCE [LARGE SCALE GENOMIC DNA]</scope>
    <source>
        <strain evidence="2">XZYJT-10</strain>
    </source>
</reference>
<evidence type="ECO:0000313" key="1">
    <source>
        <dbReference type="EMBL" id="MFC7280223.1"/>
    </source>
</evidence>
<comment type="caution">
    <text evidence="1">The sequence shown here is derived from an EMBL/GenBank/DDBJ whole genome shotgun (WGS) entry which is preliminary data.</text>
</comment>